<name>A0ABZ2CKX2_9BACI</name>
<dbReference type="Pfam" id="PF07681">
    <property type="entry name" value="DoxX"/>
    <property type="match status" value="1"/>
</dbReference>
<keyword evidence="7" id="KW-1185">Reference proteome</keyword>
<feature type="transmembrane region" description="Helical" evidence="5">
    <location>
        <begin position="83"/>
        <end position="106"/>
    </location>
</feature>
<protein>
    <submittedName>
        <fullName evidence="6">DoxX family protein</fullName>
    </submittedName>
</protein>
<dbReference type="PANTHER" id="PTHR39157">
    <property type="entry name" value="INTEGRAL MEMBRANE PROTEIN-RELATED"/>
    <property type="match status" value="1"/>
</dbReference>
<proteinExistence type="predicted"/>
<dbReference type="EMBL" id="CP137640">
    <property type="protein sequence ID" value="WVX84437.1"/>
    <property type="molecule type" value="Genomic_DNA"/>
</dbReference>
<comment type="subcellular location">
    <subcellularLocation>
        <location evidence="1">Membrane</location>
        <topology evidence="1">Multi-pass membrane protein</topology>
    </subcellularLocation>
</comment>
<evidence type="ECO:0000256" key="2">
    <source>
        <dbReference type="ARBA" id="ARBA00022692"/>
    </source>
</evidence>
<evidence type="ECO:0000256" key="5">
    <source>
        <dbReference type="SAM" id="Phobius"/>
    </source>
</evidence>
<dbReference type="PANTHER" id="PTHR39157:SF1">
    <property type="entry name" value="DOXX FAMILY PROTEIN"/>
    <property type="match status" value="1"/>
</dbReference>
<dbReference type="Proteomes" id="UP001357223">
    <property type="component" value="Chromosome"/>
</dbReference>
<evidence type="ECO:0000313" key="7">
    <source>
        <dbReference type="Proteomes" id="UP001357223"/>
    </source>
</evidence>
<evidence type="ECO:0000256" key="3">
    <source>
        <dbReference type="ARBA" id="ARBA00022989"/>
    </source>
</evidence>
<evidence type="ECO:0000256" key="4">
    <source>
        <dbReference type="ARBA" id="ARBA00023136"/>
    </source>
</evidence>
<sequence>MMVKWLRESHISSIILTIFRLYLGYTFLTHGWEKISGGFDASGFLQGVVKNPGVESWWASFLGGVAIPNVELFNVLVPWGEFLVGLGLILGCLTTAAAFFGVVMNFSFLFSGVANPNALMALLGIFLLVAGTNAGKIGLDRWVLSNIRHFMNKKTNNVGGKVSTEH</sequence>
<accession>A0ABZ2CKX2</accession>
<dbReference type="InterPro" id="IPR032808">
    <property type="entry name" value="DoxX"/>
</dbReference>
<keyword evidence="2 5" id="KW-0812">Transmembrane</keyword>
<feature type="transmembrane region" description="Helical" evidence="5">
    <location>
        <begin position="57"/>
        <end position="76"/>
    </location>
</feature>
<keyword evidence="4 5" id="KW-0472">Membrane</keyword>
<reference evidence="6 7" key="1">
    <citation type="submission" date="2023-10" db="EMBL/GenBank/DDBJ databases">
        <title>Niallia locisalis sp.nov. isolated from a salt pond sample.</title>
        <authorList>
            <person name="Li X.-J."/>
            <person name="Dong L."/>
        </authorList>
    </citation>
    <scope>NUCLEOTIDE SEQUENCE [LARGE SCALE GENOMIC DNA]</scope>
    <source>
        <strain evidence="6 7">DSM 29761</strain>
    </source>
</reference>
<keyword evidence="3 5" id="KW-1133">Transmembrane helix</keyword>
<feature type="transmembrane region" description="Helical" evidence="5">
    <location>
        <begin position="118"/>
        <end position="139"/>
    </location>
</feature>
<feature type="transmembrane region" description="Helical" evidence="5">
    <location>
        <begin position="12"/>
        <end position="32"/>
    </location>
</feature>
<evidence type="ECO:0000256" key="1">
    <source>
        <dbReference type="ARBA" id="ARBA00004141"/>
    </source>
</evidence>
<organism evidence="6 7">
    <name type="scientific">Niallia oryzisoli</name>
    <dbReference type="NCBI Taxonomy" id="1737571"/>
    <lineage>
        <taxon>Bacteria</taxon>
        <taxon>Bacillati</taxon>
        <taxon>Bacillota</taxon>
        <taxon>Bacilli</taxon>
        <taxon>Bacillales</taxon>
        <taxon>Bacillaceae</taxon>
        <taxon>Niallia</taxon>
    </lineage>
</organism>
<dbReference type="RefSeq" id="WP_338453311.1">
    <property type="nucleotide sequence ID" value="NZ_CP137640.1"/>
</dbReference>
<evidence type="ECO:0000313" key="6">
    <source>
        <dbReference type="EMBL" id="WVX84437.1"/>
    </source>
</evidence>
<gene>
    <name evidence="6" type="ORF">R4Z09_19640</name>
</gene>